<dbReference type="Proteomes" id="UP000735302">
    <property type="component" value="Unassembled WGS sequence"/>
</dbReference>
<accession>A0AAV4BLC8</accession>
<name>A0AAV4BLC8_9GAST</name>
<dbReference type="PANTHER" id="PTHR47326">
    <property type="entry name" value="TRANSPOSABLE ELEMENT TC3 TRANSPOSASE-LIKE PROTEIN"/>
    <property type="match status" value="1"/>
</dbReference>
<proteinExistence type="predicted"/>
<dbReference type="EMBL" id="BLXT01005114">
    <property type="protein sequence ID" value="GFO19801.1"/>
    <property type="molecule type" value="Genomic_DNA"/>
</dbReference>
<evidence type="ECO:0000256" key="1">
    <source>
        <dbReference type="SAM" id="MobiDB-lite"/>
    </source>
</evidence>
<dbReference type="AlphaFoldDB" id="A0AAV4BLC8"/>
<organism evidence="2 3">
    <name type="scientific">Plakobranchus ocellatus</name>
    <dbReference type="NCBI Taxonomy" id="259542"/>
    <lineage>
        <taxon>Eukaryota</taxon>
        <taxon>Metazoa</taxon>
        <taxon>Spiralia</taxon>
        <taxon>Lophotrochozoa</taxon>
        <taxon>Mollusca</taxon>
        <taxon>Gastropoda</taxon>
        <taxon>Heterobranchia</taxon>
        <taxon>Euthyneura</taxon>
        <taxon>Panpulmonata</taxon>
        <taxon>Sacoglossa</taxon>
        <taxon>Placobranchoidea</taxon>
        <taxon>Plakobranchidae</taxon>
        <taxon>Plakobranchus</taxon>
    </lineage>
</organism>
<reference evidence="2 3" key="1">
    <citation type="journal article" date="2021" name="Elife">
        <title>Chloroplast acquisition without the gene transfer in kleptoplastic sea slugs, Plakobranchus ocellatus.</title>
        <authorList>
            <person name="Maeda T."/>
            <person name="Takahashi S."/>
            <person name="Yoshida T."/>
            <person name="Shimamura S."/>
            <person name="Takaki Y."/>
            <person name="Nagai Y."/>
            <person name="Toyoda A."/>
            <person name="Suzuki Y."/>
            <person name="Arimoto A."/>
            <person name="Ishii H."/>
            <person name="Satoh N."/>
            <person name="Nishiyama T."/>
            <person name="Hasebe M."/>
            <person name="Maruyama T."/>
            <person name="Minagawa J."/>
            <person name="Obokata J."/>
            <person name="Shigenobu S."/>
        </authorList>
    </citation>
    <scope>NUCLEOTIDE SEQUENCE [LARGE SCALE GENOMIC DNA]</scope>
</reference>
<dbReference type="PANTHER" id="PTHR47326:SF1">
    <property type="entry name" value="HTH PSQ-TYPE DOMAIN-CONTAINING PROTEIN"/>
    <property type="match status" value="1"/>
</dbReference>
<evidence type="ECO:0000313" key="2">
    <source>
        <dbReference type="EMBL" id="GFO19801.1"/>
    </source>
</evidence>
<dbReference type="GO" id="GO:0003676">
    <property type="term" value="F:nucleic acid binding"/>
    <property type="evidence" value="ECO:0007669"/>
    <property type="project" value="InterPro"/>
</dbReference>
<dbReference type="InterPro" id="IPR036397">
    <property type="entry name" value="RNaseH_sf"/>
</dbReference>
<sequence>MVQKLYPRDKEAHFQFYHIVQEPMENGPDLLSKIIFRDEATLHLSGKMNRHNVRIWGTQNPHAILEFERTSHKVNVFYAVTERAVYGPFFFHEALSITGSTVALMIAGEKEEEEEEEDGEEEEEEDGEEEVEEDEYLEK</sequence>
<keyword evidence="3" id="KW-1185">Reference proteome</keyword>
<feature type="region of interest" description="Disordered" evidence="1">
    <location>
        <begin position="107"/>
        <end position="139"/>
    </location>
</feature>
<dbReference type="Gene3D" id="3.30.420.10">
    <property type="entry name" value="Ribonuclease H-like superfamily/Ribonuclease H"/>
    <property type="match status" value="1"/>
</dbReference>
<evidence type="ECO:0000313" key="3">
    <source>
        <dbReference type="Proteomes" id="UP000735302"/>
    </source>
</evidence>
<comment type="caution">
    <text evidence="2">The sequence shown here is derived from an EMBL/GenBank/DDBJ whole genome shotgun (WGS) entry which is preliminary data.</text>
</comment>
<protein>
    <recommendedName>
        <fullName evidence="4">Galectin</fullName>
    </recommendedName>
</protein>
<feature type="compositionally biased region" description="Acidic residues" evidence="1">
    <location>
        <begin position="110"/>
        <end position="139"/>
    </location>
</feature>
<evidence type="ECO:0008006" key="4">
    <source>
        <dbReference type="Google" id="ProtNLM"/>
    </source>
</evidence>
<gene>
    <name evidence="2" type="ORF">PoB_004630600</name>
</gene>